<evidence type="ECO:0000256" key="4">
    <source>
        <dbReference type="ARBA" id="ARBA00022692"/>
    </source>
</evidence>
<feature type="transmembrane region" description="Helical" evidence="11">
    <location>
        <begin position="62"/>
        <end position="79"/>
    </location>
</feature>
<name>A0ABP6XEC2_9ACTN</name>
<keyword evidence="4 11" id="KW-0812">Transmembrane</keyword>
<evidence type="ECO:0000256" key="3">
    <source>
        <dbReference type="ARBA" id="ARBA00008731"/>
    </source>
</evidence>
<dbReference type="InterPro" id="IPR058533">
    <property type="entry name" value="Cation_efflux_TM"/>
</dbReference>
<reference evidence="14" key="1">
    <citation type="journal article" date="2019" name="Int. J. Syst. Evol. Microbiol.">
        <title>The Global Catalogue of Microorganisms (GCM) 10K type strain sequencing project: providing services to taxonomists for standard genome sequencing and annotation.</title>
        <authorList>
            <consortium name="The Broad Institute Genomics Platform"/>
            <consortium name="The Broad Institute Genome Sequencing Center for Infectious Disease"/>
            <person name="Wu L."/>
            <person name="Ma J."/>
        </authorList>
    </citation>
    <scope>NUCLEOTIDE SEQUENCE [LARGE SCALE GENOMIC DNA]</scope>
    <source>
        <strain evidence="14">JCM 16540</strain>
    </source>
</reference>
<evidence type="ECO:0000313" key="14">
    <source>
        <dbReference type="Proteomes" id="UP001500767"/>
    </source>
</evidence>
<evidence type="ECO:0000256" key="2">
    <source>
        <dbReference type="ARBA" id="ARBA00004644"/>
    </source>
</evidence>
<keyword evidence="7 11" id="KW-1133">Transmembrane helix</keyword>
<gene>
    <name evidence="13" type="ORF">GCM10022197_22180</name>
</gene>
<evidence type="ECO:0000256" key="9">
    <source>
        <dbReference type="ARBA" id="ARBA00023136"/>
    </source>
</evidence>
<comment type="caution">
    <text evidence="13">The sequence shown here is derived from an EMBL/GenBank/DDBJ whole genome shotgun (WGS) entry which is preliminary data.</text>
</comment>
<keyword evidence="14" id="KW-1185">Reference proteome</keyword>
<dbReference type="PANTHER" id="PTHR31937:SF2">
    <property type="entry name" value="TRANSMEMBRANE PROTEIN 163"/>
    <property type="match status" value="1"/>
</dbReference>
<dbReference type="Pfam" id="PF01545">
    <property type="entry name" value="Cation_efflux"/>
    <property type="match status" value="1"/>
</dbReference>
<keyword evidence="5" id="KW-0967">Endosome</keyword>
<feature type="domain" description="Cation efflux protein transmembrane" evidence="12">
    <location>
        <begin position="95"/>
        <end position="205"/>
    </location>
</feature>
<keyword evidence="10" id="KW-0968">Cytoplasmic vesicle</keyword>
<accession>A0ABP6XEC2</accession>
<dbReference type="Proteomes" id="UP001500767">
    <property type="component" value="Unassembled WGS sequence"/>
</dbReference>
<evidence type="ECO:0000256" key="8">
    <source>
        <dbReference type="ARBA" id="ARBA00023018"/>
    </source>
</evidence>
<feature type="transmembrane region" description="Helical" evidence="11">
    <location>
        <begin position="31"/>
        <end position="56"/>
    </location>
</feature>
<dbReference type="SUPFAM" id="SSF161111">
    <property type="entry name" value="Cation efflux protein transmembrane domain-like"/>
    <property type="match status" value="1"/>
</dbReference>
<keyword evidence="9 11" id="KW-0472">Membrane</keyword>
<evidence type="ECO:0000256" key="10">
    <source>
        <dbReference type="ARBA" id="ARBA00023329"/>
    </source>
</evidence>
<protein>
    <submittedName>
        <fullName evidence="13">Cation transporter</fullName>
    </submittedName>
</protein>
<comment type="similarity">
    <text evidence="3">Belongs to the TMEM163 family.</text>
</comment>
<organism evidence="13 14">
    <name type="scientific">Microlunatus spumicola</name>
    <dbReference type="NCBI Taxonomy" id="81499"/>
    <lineage>
        <taxon>Bacteria</taxon>
        <taxon>Bacillati</taxon>
        <taxon>Actinomycetota</taxon>
        <taxon>Actinomycetes</taxon>
        <taxon>Propionibacteriales</taxon>
        <taxon>Propionibacteriaceae</taxon>
        <taxon>Microlunatus</taxon>
    </lineage>
</organism>
<evidence type="ECO:0000256" key="6">
    <source>
        <dbReference type="ARBA" id="ARBA00022833"/>
    </source>
</evidence>
<dbReference type="Gene3D" id="1.20.1510.10">
    <property type="entry name" value="Cation efflux protein transmembrane domain"/>
    <property type="match status" value="1"/>
</dbReference>
<dbReference type="EMBL" id="BAAAYR010000002">
    <property type="protein sequence ID" value="GAA3565877.1"/>
    <property type="molecule type" value="Genomic_DNA"/>
</dbReference>
<dbReference type="PANTHER" id="PTHR31937">
    <property type="entry name" value="TRANSMEMBRANE PROTEIN 163"/>
    <property type="match status" value="1"/>
</dbReference>
<evidence type="ECO:0000256" key="1">
    <source>
        <dbReference type="ARBA" id="ARBA00004146"/>
    </source>
</evidence>
<keyword evidence="8" id="KW-0770">Synapse</keyword>
<evidence type="ECO:0000259" key="12">
    <source>
        <dbReference type="Pfam" id="PF01545"/>
    </source>
</evidence>
<evidence type="ECO:0000256" key="11">
    <source>
        <dbReference type="SAM" id="Phobius"/>
    </source>
</evidence>
<feature type="transmembrane region" description="Helical" evidence="11">
    <location>
        <begin position="91"/>
        <end position="111"/>
    </location>
</feature>
<feature type="transmembrane region" description="Helical" evidence="11">
    <location>
        <begin position="123"/>
        <end position="141"/>
    </location>
</feature>
<keyword evidence="6" id="KW-0862">Zinc</keyword>
<sequence>MTSSGIPAASVSSADVERLTRRGLRLARFTVAYNVVEGAVAVTFGLLAGLVSLVGFGLDSGIESVSAVLVGLRLAARLRHGEADEVKERRALKAVAVTFFLLAAYVVVEGIRSLLGAETPERSTVGIVLLVLSIVVMPVLARAKRRVGEQLGGDPLILADAAETRICVLLSISTLVGLVVFTLTGAAWLDPVAGFVIAVFAINEGREAWEGELVEDGDDDGDDGDDDDD</sequence>
<proteinExistence type="inferred from homology"/>
<evidence type="ECO:0000256" key="7">
    <source>
        <dbReference type="ARBA" id="ARBA00022989"/>
    </source>
</evidence>
<feature type="transmembrane region" description="Helical" evidence="11">
    <location>
        <begin position="166"/>
        <end position="189"/>
    </location>
</feature>
<evidence type="ECO:0000313" key="13">
    <source>
        <dbReference type="EMBL" id="GAA3565877.1"/>
    </source>
</evidence>
<comment type="subcellular location">
    <subcellularLocation>
        <location evidence="2">Cytoplasmic vesicle</location>
        <location evidence="2">Secretory vesicle</location>
        <location evidence="2">Synaptic vesicle membrane</location>
        <topology evidence="2">Multi-pass membrane protein</topology>
    </subcellularLocation>
    <subcellularLocation>
        <location evidence="1">Early endosome membrane</location>
    </subcellularLocation>
</comment>
<dbReference type="InterPro" id="IPR026765">
    <property type="entry name" value="Tmem163"/>
</dbReference>
<evidence type="ECO:0000256" key="5">
    <source>
        <dbReference type="ARBA" id="ARBA00022753"/>
    </source>
</evidence>
<dbReference type="InterPro" id="IPR027469">
    <property type="entry name" value="Cation_efflux_TMD_sf"/>
</dbReference>